<dbReference type="PANTHER" id="PTHR46566">
    <property type="entry name" value="1-PHOSPHOFRUCTOKINASE-RELATED"/>
    <property type="match status" value="1"/>
</dbReference>
<evidence type="ECO:0000256" key="1">
    <source>
        <dbReference type="ARBA" id="ARBA00010688"/>
    </source>
</evidence>
<keyword evidence="4 8" id="KW-0418">Kinase</keyword>
<dbReference type="GO" id="GO:0005524">
    <property type="term" value="F:ATP binding"/>
    <property type="evidence" value="ECO:0007669"/>
    <property type="project" value="UniProtKB-KW"/>
</dbReference>
<organism evidence="8 9">
    <name type="scientific">Collinsella aerofaciens</name>
    <dbReference type="NCBI Taxonomy" id="74426"/>
    <lineage>
        <taxon>Bacteria</taxon>
        <taxon>Bacillati</taxon>
        <taxon>Actinomycetota</taxon>
        <taxon>Coriobacteriia</taxon>
        <taxon>Coriobacteriales</taxon>
        <taxon>Coriobacteriaceae</taxon>
        <taxon>Collinsella</taxon>
    </lineage>
</organism>
<dbReference type="GO" id="GO:0016052">
    <property type="term" value="P:carbohydrate catabolic process"/>
    <property type="evidence" value="ECO:0007669"/>
    <property type="project" value="UniProtKB-ARBA"/>
</dbReference>
<dbReference type="EC" id="2.7.1.144" evidence="8"/>
<dbReference type="Pfam" id="PF00294">
    <property type="entry name" value="PfkB"/>
    <property type="match status" value="1"/>
</dbReference>
<evidence type="ECO:0000256" key="2">
    <source>
        <dbReference type="ARBA" id="ARBA00022679"/>
    </source>
</evidence>
<accession>A0A174MSI3</accession>
<name>A0A174MSI3_9ACTN</name>
<dbReference type="InterPro" id="IPR017583">
    <property type="entry name" value="Tagatose/fructose_Pkinase"/>
</dbReference>
<dbReference type="Proteomes" id="UP000095454">
    <property type="component" value="Unassembled WGS sequence"/>
</dbReference>
<protein>
    <submittedName>
        <fullName evidence="8">Tagatose-6-phosphate kinase</fullName>
        <ecNumber evidence="8">2.7.1.144</ecNumber>
    </submittedName>
</protein>
<keyword evidence="2 6" id="KW-0808">Transferase</keyword>
<dbReference type="FunFam" id="3.40.1190.20:FF:000001">
    <property type="entry name" value="Phosphofructokinase"/>
    <property type="match status" value="1"/>
</dbReference>
<dbReference type="EMBL" id="CZAQ01000054">
    <property type="protein sequence ID" value="CUP39402.1"/>
    <property type="molecule type" value="Genomic_DNA"/>
</dbReference>
<dbReference type="InterPro" id="IPR029056">
    <property type="entry name" value="Ribokinase-like"/>
</dbReference>
<dbReference type="PROSITE" id="PS00583">
    <property type="entry name" value="PFKB_KINASES_1"/>
    <property type="match status" value="1"/>
</dbReference>
<keyword evidence="3" id="KW-0547">Nucleotide-binding</keyword>
<evidence type="ECO:0000313" key="8">
    <source>
        <dbReference type="EMBL" id="CUP39402.1"/>
    </source>
</evidence>
<proteinExistence type="inferred from homology"/>
<dbReference type="GO" id="GO:0008443">
    <property type="term" value="F:phosphofructokinase activity"/>
    <property type="evidence" value="ECO:0007669"/>
    <property type="project" value="TreeGrafter"/>
</dbReference>
<dbReference type="AlphaFoldDB" id="A0A174MSI3"/>
<reference evidence="8 9" key="1">
    <citation type="submission" date="2015-09" db="EMBL/GenBank/DDBJ databases">
        <authorList>
            <consortium name="Pathogen Informatics"/>
        </authorList>
    </citation>
    <scope>NUCLEOTIDE SEQUENCE [LARGE SCALE GENOMIC DNA]</scope>
    <source>
        <strain evidence="8 9">2789STDY5834902</strain>
    </source>
</reference>
<keyword evidence="5" id="KW-0067">ATP-binding</keyword>
<dbReference type="GO" id="GO:0009024">
    <property type="term" value="F:tagatose-6-phosphate kinase activity"/>
    <property type="evidence" value="ECO:0007669"/>
    <property type="project" value="UniProtKB-EC"/>
</dbReference>
<dbReference type="CDD" id="cd01164">
    <property type="entry name" value="FruK_PfkB_like"/>
    <property type="match status" value="1"/>
</dbReference>
<dbReference type="GO" id="GO:0005829">
    <property type="term" value="C:cytosol"/>
    <property type="evidence" value="ECO:0007669"/>
    <property type="project" value="TreeGrafter"/>
</dbReference>
<evidence type="ECO:0000256" key="4">
    <source>
        <dbReference type="ARBA" id="ARBA00022777"/>
    </source>
</evidence>
<evidence type="ECO:0000259" key="7">
    <source>
        <dbReference type="Pfam" id="PF00294"/>
    </source>
</evidence>
<dbReference type="PIRSF" id="PIRSF000535">
    <property type="entry name" value="1PFK/6PFK/LacC"/>
    <property type="match status" value="1"/>
</dbReference>
<sequence>MFGAGYAAPEQEFNMILTVTMNPSIDTRYQLDKLIIDDVNRVTPEKTAGGKGLNVSRVLLQLGDDVLATGLLGGHMGAYMAELMDADGVKNDFVPIAGETRICLNILHEGNQTELLESGPQIAPAELEAFTAKFAELAAKADVVTLSGSLPRGVDAGYYAELVKIAEEAGAKVLLDTSGASLEAALESDAKPELVKPNLTEINGLLGTSFTTDDVDALREALAADDRFAGIPWVVVSMGAAGSVGFHEGRAFRAKTPAIAAVNATGSGDSTIAGFAHAIAAGADDVTVLKTANTCGKLNAMDPKTGHLVMDRWDEIFNNVEVTEL</sequence>
<gene>
    <name evidence="8" type="primary">lacC_4</name>
    <name evidence="8" type="ORF">ERS852514_01872</name>
</gene>
<dbReference type="InterPro" id="IPR011611">
    <property type="entry name" value="PfkB_dom"/>
</dbReference>
<evidence type="ECO:0000256" key="5">
    <source>
        <dbReference type="ARBA" id="ARBA00022840"/>
    </source>
</evidence>
<dbReference type="SUPFAM" id="SSF53613">
    <property type="entry name" value="Ribokinase-like"/>
    <property type="match status" value="1"/>
</dbReference>
<dbReference type="InterPro" id="IPR002173">
    <property type="entry name" value="Carboh/pur_kinase_PfkB_CS"/>
</dbReference>
<dbReference type="PANTHER" id="PTHR46566:SF5">
    <property type="entry name" value="1-PHOSPHOFRUCTOKINASE"/>
    <property type="match status" value="1"/>
</dbReference>
<evidence type="ECO:0000256" key="6">
    <source>
        <dbReference type="PIRNR" id="PIRNR000535"/>
    </source>
</evidence>
<dbReference type="Gene3D" id="3.40.1190.20">
    <property type="match status" value="1"/>
</dbReference>
<comment type="similarity">
    <text evidence="1">Belongs to the carbohydrate kinase PfkB family.</text>
</comment>
<evidence type="ECO:0000313" key="9">
    <source>
        <dbReference type="Proteomes" id="UP000095454"/>
    </source>
</evidence>
<dbReference type="GO" id="GO:0044281">
    <property type="term" value="P:small molecule metabolic process"/>
    <property type="evidence" value="ECO:0007669"/>
    <property type="project" value="UniProtKB-ARBA"/>
</dbReference>
<evidence type="ECO:0000256" key="3">
    <source>
        <dbReference type="ARBA" id="ARBA00022741"/>
    </source>
</evidence>
<feature type="domain" description="Carbohydrate kinase PfkB" evidence="7">
    <location>
        <begin position="42"/>
        <end position="305"/>
    </location>
</feature>
<dbReference type="NCBIfam" id="TIGR03168">
    <property type="entry name" value="1-PFK"/>
    <property type="match status" value="1"/>
</dbReference>